<dbReference type="Gene3D" id="6.10.10.80">
    <property type="entry name" value="Small, acid-soluble spore protein, alpha/beta type-like"/>
    <property type="match status" value="1"/>
</dbReference>
<keyword evidence="2" id="KW-1185">Reference proteome</keyword>
<dbReference type="InterPro" id="IPR001448">
    <property type="entry name" value="SASP_alpha/beta-type"/>
</dbReference>
<organism evidence="1 2">
    <name type="scientific">Sedimentibacter saalensis</name>
    <dbReference type="NCBI Taxonomy" id="130788"/>
    <lineage>
        <taxon>Bacteria</taxon>
        <taxon>Bacillati</taxon>
        <taxon>Bacillota</taxon>
        <taxon>Tissierellia</taxon>
        <taxon>Sedimentibacter</taxon>
    </lineage>
</organism>
<dbReference type="EMBL" id="VLKH01000009">
    <property type="protein sequence ID" value="TWH78477.1"/>
    <property type="molecule type" value="Genomic_DNA"/>
</dbReference>
<dbReference type="Proteomes" id="UP000315343">
    <property type="component" value="Unassembled WGS sequence"/>
</dbReference>
<protein>
    <submittedName>
        <fullName evidence="1">Small acid-soluble spore protein alpha/beta type</fullName>
    </submittedName>
</protein>
<dbReference type="InterPro" id="IPR050847">
    <property type="entry name" value="SASP_DNA-binding"/>
</dbReference>
<proteinExistence type="predicted"/>
<evidence type="ECO:0000313" key="1">
    <source>
        <dbReference type="EMBL" id="TWH78477.1"/>
    </source>
</evidence>
<dbReference type="AlphaFoldDB" id="A0A562J5R8"/>
<sequence length="72" mass="8096">MDDKILSKNIVSPEARMALDQMKAEMSRELDIANPQATDRGNLTSRQNGYVGGYIEKAKKQFNIEHKGTKIT</sequence>
<dbReference type="OrthoDB" id="1683773at2"/>
<dbReference type="InterPro" id="IPR038300">
    <property type="entry name" value="SASP_sf_alpha/beta"/>
</dbReference>
<dbReference type="PANTHER" id="PTHR36107">
    <property type="entry name" value="SMALL, ACID-SOLUBLE SPORE PROTEIN A"/>
    <property type="match status" value="1"/>
</dbReference>
<dbReference type="GO" id="GO:0006265">
    <property type="term" value="P:DNA topological change"/>
    <property type="evidence" value="ECO:0007669"/>
    <property type="project" value="InterPro"/>
</dbReference>
<dbReference type="PANTHER" id="PTHR36107:SF1">
    <property type="entry name" value="SMALL, ACID-SOLUBLE SPORE PROTEIN A"/>
    <property type="match status" value="1"/>
</dbReference>
<comment type="caution">
    <text evidence="1">The sequence shown here is derived from an EMBL/GenBank/DDBJ whole genome shotgun (WGS) entry which is preliminary data.</text>
</comment>
<dbReference type="RefSeq" id="WP_019228117.1">
    <property type="nucleotide sequence ID" value="NZ_DAMBUX010000032.1"/>
</dbReference>
<dbReference type="Pfam" id="PF00269">
    <property type="entry name" value="SASP"/>
    <property type="match status" value="1"/>
</dbReference>
<gene>
    <name evidence="1" type="ORF">LY60_02938</name>
</gene>
<accession>A0A562J5R8</accession>
<reference evidence="1 2" key="1">
    <citation type="submission" date="2019-07" db="EMBL/GenBank/DDBJ databases">
        <title>Genomic Encyclopedia of Type Strains, Phase I: the one thousand microbial genomes (KMG-I) project.</title>
        <authorList>
            <person name="Kyrpides N."/>
        </authorList>
    </citation>
    <scope>NUCLEOTIDE SEQUENCE [LARGE SCALE GENOMIC DNA]</scope>
    <source>
        <strain evidence="1 2">DSM 13558</strain>
    </source>
</reference>
<name>A0A562J5R8_9FIRM</name>
<evidence type="ECO:0000313" key="2">
    <source>
        <dbReference type="Proteomes" id="UP000315343"/>
    </source>
</evidence>
<dbReference type="GO" id="GO:0003690">
    <property type="term" value="F:double-stranded DNA binding"/>
    <property type="evidence" value="ECO:0007669"/>
    <property type="project" value="InterPro"/>
</dbReference>